<keyword evidence="6" id="KW-1185">Reference proteome</keyword>
<reference evidence="6" key="1">
    <citation type="journal article" date="2019" name="Int. J. Syst. Evol. Microbiol.">
        <title>The Global Catalogue of Microorganisms (GCM) 10K type strain sequencing project: providing services to taxonomists for standard genome sequencing and annotation.</title>
        <authorList>
            <consortium name="The Broad Institute Genomics Platform"/>
            <consortium name="The Broad Institute Genome Sequencing Center for Infectious Disease"/>
            <person name="Wu L."/>
            <person name="Ma J."/>
        </authorList>
    </citation>
    <scope>NUCLEOTIDE SEQUENCE [LARGE SCALE GENOMIC DNA]</scope>
    <source>
        <strain evidence="6">SHR3</strain>
    </source>
</reference>
<feature type="signal peptide" evidence="4">
    <location>
        <begin position="1"/>
        <end position="24"/>
    </location>
</feature>
<dbReference type="Gene3D" id="3.40.720.10">
    <property type="entry name" value="Alkaline Phosphatase, subunit A"/>
    <property type="match status" value="1"/>
</dbReference>
<evidence type="ECO:0000256" key="4">
    <source>
        <dbReference type="SAM" id="SignalP"/>
    </source>
</evidence>
<dbReference type="PANTHER" id="PTHR11596:SF5">
    <property type="entry name" value="ALKALINE PHOSPHATASE"/>
    <property type="match status" value="1"/>
</dbReference>
<dbReference type="SMART" id="SM00098">
    <property type="entry name" value="alkPPc"/>
    <property type="match status" value="1"/>
</dbReference>
<evidence type="ECO:0000313" key="5">
    <source>
        <dbReference type="EMBL" id="MFC5768668.1"/>
    </source>
</evidence>
<gene>
    <name evidence="5" type="ORF">ACFPTN_04730</name>
</gene>
<name>A0ABW1AN96_9RHOO</name>
<feature type="chain" id="PRO_5046989880" evidence="4">
    <location>
        <begin position="25"/>
        <end position="532"/>
    </location>
</feature>
<keyword evidence="1" id="KW-0597">Phosphoprotein</keyword>
<dbReference type="Pfam" id="PF00245">
    <property type="entry name" value="Alk_phosphatase"/>
    <property type="match status" value="1"/>
</dbReference>
<dbReference type="InterPro" id="IPR001952">
    <property type="entry name" value="Alkaline_phosphatase"/>
</dbReference>
<dbReference type="CDD" id="cd16012">
    <property type="entry name" value="ALP"/>
    <property type="match status" value="1"/>
</dbReference>
<proteinExistence type="inferred from homology"/>
<dbReference type="SUPFAM" id="SSF53649">
    <property type="entry name" value="Alkaline phosphatase-like"/>
    <property type="match status" value="1"/>
</dbReference>
<dbReference type="PRINTS" id="PR00113">
    <property type="entry name" value="ALKPHPHTASE"/>
</dbReference>
<comment type="similarity">
    <text evidence="2">Belongs to the alkaline phosphatase family.</text>
</comment>
<evidence type="ECO:0000313" key="6">
    <source>
        <dbReference type="Proteomes" id="UP001595974"/>
    </source>
</evidence>
<dbReference type="InterPro" id="IPR017850">
    <property type="entry name" value="Alkaline_phosphatase_core_sf"/>
</dbReference>
<protein>
    <submittedName>
        <fullName evidence="5">Alkaline phosphatase</fullName>
    </submittedName>
</protein>
<dbReference type="RefSeq" id="WP_096452487.1">
    <property type="nucleotide sequence ID" value="NZ_JBHSOG010000014.1"/>
</dbReference>
<evidence type="ECO:0000256" key="1">
    <source>
        <dbReference type="ARBA" id="ARBA00022553"/>
    </source>
</evidence>
<dbReference type="PANTHER" id="PTHR11596">
    <property type="entry name" value="ALKALINE PHOSPHATASE"/>
    <property type="match status" value="1"/>
</dbReference>
<accession>A0ABW1AN96</accession>
<feature type="region of interest" description="Disordered" evidence="3">
    <location>
        <begin position="239"/>
        <end position="258"/>
    </location>
</feature>
<sequence>MSFRLKALPVSVAFALLASQPCAAGPGGNADAVPASADEWFAAGRAAVETSKRIVPNRSRARNVILFVGDGMGISTVTAARILEGQMRNADGEFNRLSFERLDHMGTSVTASANQQTSDSAPTATAMVTGIKTNDGAISVAQTIDRNEPSAAVTRAKSVKTILEQAEERGMATGIVTTARLTHATPAVNYAHIGNRDWEADSNLPAGATVPDIARQLIEFPYGDGIEVALGGGRSYFMPNTASDPEYPTQKGRRKDGRDLTTEWTTKYRQSAYVWDKAGFDAVNPRQTRHLLGLFERSHMRYEADRKDDVAGEPSLADMTEKAIRILRQNDKGFYLMVEAGRIDHAHHAGNAYRALTDTVALSEAVAVAKKLTDDRDTLIVVTADHSHVFTIAGYPSRGNPILGKTSIDGVPSTDALGLTYTTLSYANGPGWTGGLQRREFNPADESAVAVQYDGSALRPDLSAVDTTSPSYMQEATVPMGSETHAGEDVAIYASGPNAYLFRGPQEQNVIYHVMADALGLDRNRGRGPGRR</sequence>
<comment type="caution">
    <text evidence="5">The sequence shown here is derived from an EMBL/GenBank/DDBJ whole genome shotgun (WGS) entry which is preliminary data.</text>
</comment>
<dbReference type="Proteomes" id="UP001595974">
    <property type="component" value="Unassembled WGS sequence"/>
</dbReference>
<evidence type="ECO:0000256" key="2">
    <source>
        <dbReference type="RuleBase" id="RU003946"/>
    </source>
</evidence>
<organism evidence="5 6">
    <name type="scientific">Thauera sinica</name>
    <dbReference type="NCBI Taxonomy" id="2665146"/>
    <lineage>
        <taxon>Bacteria</taxon>
        <taxon>Pseudomonadati</taxon>
        <taxon>Pseudomonadota</taxon>
        <taxon>Betaproteobacteria</taxon>
        <taxon>Rhodocyclales</taxon>
        <taxon>Zoogloeaceae</taxon>
        <taxon>Thauera</taxon>
    </lineage>
</organism>
<evidence type="ECO:0000256" key="3">
    <source>
        <dbReference type="SAM" id="MobiDB-lite"/>
    </source>
</evidence>
<dbReference type="EMBL" id="JBHSOG010000014">
    <property type="protein sequence ID" value="MFC5768668.1"/>
    <property type="molecule type" value="Genomic_DNA"/>
</dbReference>
<keyword evidence="4" id="KW-0732">Signal</keyword>